<keyword evidence="2" id="KW-1185">Reference proteome</keyword>
<sequence>MIRSVSDLVKSFPLVESHYVRKTSKKLYLEGMTSASCMYNLYEELFDSEKYSNRANKRQYRDIINADFNIGFHKPKKDLCNICHIYKNKKNLTEDEKSAFLKHQASKATARCLKQLDKDEATSNINILWATFDFEKVLITPHGDISVFYYKKKVMYTKFYGLSYGYQKSYMLYVKRSHSKTWGK</sequence>
<reference evidence="1" key="1">
    <citation type="submission" date="2021-12" db="EMBL/GenBank/DDBJ databases">
        <authorList>
            <person name="King R."/>
        </authorList>
    </citation>
    <scope>NUCLEOTIDE SEQUENCE</scope>
</reference>
<dbReference type="Proteomes" id="UP001153292">
    <property type="component" value="Chromosome 22"/>
</dbReference>
<name>A0ABN8B2A2_CHISP</name>
<accession>A0ABN8B2A2</accession>
<evidence type="ECO:0000313" key="2">
    <source>
        <dbReference type="Proteomes" id="UP001153292"/>
    </source>
</evidence>
<dbReference type="PANTHER" id="PTHR10773:SF19">
    <property type="match status" value="1"/>
</dbReference>
<organism evidence="1 2">
    <name type="scientific">Chilo suppressalis</name>
    <name type="common">Asiatic rice borer moth</name>
    <dbReference type="NCBI Taxonomy" id="168631"/>
    <lineage>
        <taxon>Eukaryota</taxon>
        <taxon>Metazoa</taxon>
        <taxon>Ecdysozoa</taxon>
        <taxon>Arthropoda</taxon>
        <taxon>Hexapoda</taxon>
        <taxon>Insecta</taxon>
        <taxon>Pterygota</taxon>
        <taxon>Neoptera</taxon>
        <taxon>Endopterygota</taxon>
        <taxon>Lepidoptera</taxon>
        <taxon>Glossata</taxon>
        <taxon>Ditrysia</taxon>
        <taxon>Pyraloidea</taxon>
        <taxon>Crambidae</taxon>
        <taxon>Crambinae</taxon>
        <taxon>Chilo</taxon>
    </lineage>
</organism>
<protein>
    <submittedName>
        <fullName evidence="1">Uncharacterized protein</fullName>
    </submittedName>
</protein>
<evidence type="ECO:0000313" key="1">
    <source>
        <dbReference type="EMBL" id="CAH0403156.1"/>
    </source>
</evidence>
<dbReference type="PANTHER" id="PTHR10773">
    <property type="entry name" value="DNA-DIRECTED RNA POLYMERASES I, II, AND III SUBUNIT RPABC2"/>
    <property type="match status" value="1"/>
</dbReference>
<dbReference type="EMBL" id="OU963915">
    <property type="protein sequence ID" value="CAH0403156.1"/>
    <property type="molecule type" value="Genomic_DNA"/>
</dbReference>
<gene>
    <name evidence="1" type="ORF">CHILSU_LOCUS6418</name>
</gene>
<proteinExistence type="predicted"/>